<protein>
    <submittedName>
        <fullName evidence="2">Uncharacterized protein</fullName>
    </submittedName>
</protein>
<gene>
    <name evidence="2" type="ORF">HCU73_09355</name>
</gene>
<organism evidence="2 3">
    <name type="scientific">Roseicyclus persicicus</name>
    <dbReference type="NCBI Taxonomy" id="2650661"/>
    <lineage>
        <taxon>Bacteria</taxon>
        <taxon>Pseudomonadati</taxon>
        <taxon>Pseudomonadota</taxon>
        <taxon>Alphaproteobacteria</taxon>
        <taxon>Rhodobacterales</taxon>
        <taxon>Roseobacteraceae</taxon>
        <taxon>Roseicyclus</taxon>
    </lineage>
</organism>
<evidence type="ECO:0000313" key="2">
    <source>
        <dbReference type="EMBL" id="NKX44796.1"/>
    </source>
</evidence>
<evidence type="ECO:0000313" key="3">
    <source>
        <dbReference type="Proteomes" id="UP000526408"/>
    </source>
</evidence>
<evidence type="ECO:0000256" key="1">
    <source>
        <dbReference type="SAM" id="MobiDB-lite"/>
    </source>
</evidence>
<keyword evidence="3" id="KW-1185">Reference proteome</keyword>
<accession>A0A7X6GYK9</accession>
<dbReference type="AlphaFoldDB" id="A0A7X6GYK9"/>
<feature type="region of interest" description="Disordered" evidence="1">
    <location>
        <begin position="196"/>
        <end position="236"/>
    </location>
</feature>
<proteinExistence type="predicted"/>
<name>A0A7X6GYK9_9RHOB</name>
<reference evidence="2 3" key="1">
    <citation type="submission" date="2020-04" db="EMBL/GenBank/DDBJ databases">
        <authorList>
            <person name="Yoon J."/>
        </authorList>
    </citation>
    <scope>NUCLEOTIDE SEQUENCE [LARGE SCALE GENOMIC DNA]</scope>
    <source>
        <strain evidence="2 3">KMU-115</strain>
    </source>
</reference>
<sequence length="480" mass="49269">MIETPNAVIAALVLSTCVAAISGYAVVTAAWPHLLRPEAGAELAAVDAPVRPMPRPAAAMRPALPVAPDGATATLGFADPGLARRAPDALAEATVQDPPRLAAPVRVIAGRPAVLPSPRPEAGSGLVTLARSLTPARALGLPGPTARPAGLGAAPAPAPVAVADAAAARPAQRPVTLSTRAPAPEEAGIVLAAASPDAAEPRVSPRLSDPVPPRAGANPCSSRLSREIPRRPGNARGGAAVMAAVGNGSGSGRDDALVAEALRGNIPDFLRDLQPVRFTGLVGGRQTEITLCVTPDYLAIGSDADHVRVPLGLPAALRVADAFDMMLPTTRMVDAIYAQADVRVAPSPMPPTSAMSSTDYFLRHDATVDAQFARAGARPGLLVAGHKKDVVIANRLANAPGRVAIYGWHRTNGSPIQPLSTVHGEYYADYSHGIRLVARTAYVDGRAVDLRGLLTDGQYAGLLNSDGPLNGPTVRLASLR</sequence>
<comment type="caution">
    <text evidence="2">The sequence shown here is derived from an EMBL/GenBank/DDBJ whole genome shotgun (WGS) entry which is preliminary data.</text>
</comment>
<dbReference type="Proteomes" id="UP000526408">
    <property type="component" value="Unassembled WGS sequence"/>
</dbReference>
<dbReference type="EMBL" id="JAAZQQ010000002">
    <property type="protein sequence ID" value="NKX44796.1"/>
    <property type="molecule type" value="Genomic_DNA"/>
</dbReference>
<dbReference type="RefSeq" id="WP_168623141.1">
    <property type="nucleotide sequence ID" value="NZ_JAAZQQ010000002.1"/>
</dbReference>